<dbReference type="Proteomes" id="UP000518752">
    <property type="component" value="Unassembled WGS sequence"/>
</dbReference>
<feature type="compositionally biased region" description="Acidic residues" evidence="1">
    <location>
        <begin position="44"/>
        <end position="62"/>
    </location>
</feature>
<gene>
    <name evidence="2" type="ORF">D9757_012673</name>
</gene>
<reference evidence="2 3" key="1">
    <citation type="journal article" date="2020" name="ISME J.">
        <title>Uncovering the hidden diversity of litter-decomposition mechanisms in mushroom-forming fungi.</title>
        <authorList>
            <person name="Floudas D."/>
            <person name="Bentzer J."/>
            <person name="Ahren D."/>
            <person name="Johansson T."/>
            <person name="Persson P."/>
            <person name="Tunlid A."/>
        </authorList>
    </citation>
    <scope>NUCLEOTIDE SEQUENCE [LARGE SCALE GENOMIC DNA]</scope>
    <source>
        <strain evidence="2 3">CBS 406.79</strain>
    </source>
</reference>
<feature type="region of interest" description="Disordered" evidence="1">
    <location>
        <begin position="44"/>
        <end position="66"/>
    </location>
</feature>
<evidence type="ECO:0000256" key="1">
    <source>
        <dbReference type="SAM" id="MobiDB-lite"/>
    </source>
</evidence>
<proteinExistence type="predicted"/>
<organism evidence="2 3">
    <name type="scientific">Collybiopsis confluens</name>
    <dbReference type="NCBI Taxonomy" id="2823264"/>
    <lineage>
        <taxon>Eukaryota</taxon>
        <taxon>Fungi</taxon>
        <taxon>Dikarya</taxon>
        <taxon>Basidiomycota</taxon>
        <taxon>Agaricomycotina</taxon>
        <taxon>Agaricomycetes</taxon>
        <taxon>Agaricomycetidae</taxon>
        <taxon>Agaricales</taxon>
        <taxon>Marasmiineae</taxon>
        <taxon>Omphalotaceae</taxon>
        <taxon>Collybiopsis</taxon>
    </lineage>
</organism>
<dbReference type="AlphaFoldDB" id="A0A8H5GJ05"/>
<evidence type="ECO:0000313" key="3">
    <source>
        <dbReference type="Proteomes" id="UP000518752"/>
    </source>
</evidence>
<keyword evidence="3" id="KW-1185">Reference proteome</keyword>
<protein>
    <submittedName>
        <fullName evidence="2">Uncharacterized protein</fullName>
    </submittedName>
</protein>
<comment type="caution">
    <text evidence="2">The sequence shown here is derived from an EMBL/GenBank/DDBJ whole genome shotgun (WGS) entry which is preliminary data.</text>
</comment>
<accession>A0A8H5GJ05</accession>
<evidence type="ECO:0000313" key="2">
    <source>
        <dbReference type="EMBL" id="KAF5365808.1"/>
    </source>
</evidence>
<dbReference type="EMBL" id="JAACJN010000164">
    <property type="protein sequence ID" value="KAF5365808.1"/>
    <property type="molecule type" value="Genomic_DNA"/>
</dbReference>
<sequence>MTCLLSPLKPLLCCLAPPSCTSDLSHHRSAPPLRPVRPLCDNANEELEMEGNDESEEEDGEDNADHLTEVILGIAIDDP</sequence>
<name>A0A8H5GJ05_9AGAR</name>